<dbReference type="InterPro" id="IPR050679">
    <property type="entry name" value="Bact_HTH_transcr_reg"/>
</dbReference>
<protein>
    <recommendedName>
        <fullName evidence="4">Histidine utilization repressor</fullName>
    </recommendedName>
</protein>
<evidence type="ECO:0000256" key="4">
    <source>
        <dbReference type="NCBIfam" id="TIGR02018"/>
    </source>
</evidence>
<dbReference type="SMART" id="SM00345">
    <property type="entry name" value="HTH_GNTR"/>
    <property type="match status" value="1"/>
</dbReference>
<dbReference type="PANTHER" id="PTHR44846:SF16">
    <property type="entry name" value="TRANSCRIPTIONAL REGULATOR PHNF-RELATED"/>
    <property type="match status" value="1"/>
</dbReference>
<dbReference type="RefSeq" id="WP_304375481.1">
    <property type="nucleotide sequence ID" value="NZ_JAUOZU010000005.1"/>
</dbReference>
<evidence type="ECO:0000256" key="3">
    <source>
        <dbReference type="ARBA" id="ARBA00023163"/>
    </source>
</evidence>
<keyword evidence="7" id="KW-1185">Reference proteome</keyword>
<dbReference type="Pfam" id="PF07702">
    <property type="entry name" value="UTRA"/>
    <property type="match status" value="1"/>
</dbReference>
<dbReference type="PROSITE" id="PS50949">
    <property type="entry name" value="HTH_GNTR"/>
    <property type="match status" value="1"/>
</dbReference>
<dbReference type="InterPro" id="IPR028978">
    <property type="entry name" value="Chorismate_lyase_/UTRA_dom_sf"/>
</dbReference>
<evidence type="ECO:0000259" key="5">
    <source>
        <dbReference type="PROSITE" id="PS50949"/>
    </source>
</evidence>
<reference evidence="6" key="1">
    <citation type="journal article" date="2015" name="Int. J. Syst. Evol. Microbiol.">
        <title>Rhizobium alvei sp. nov., isolated from a freshwater river.</title>
        <authorList>
            <person name="Sheu S.Y."/>
            <person name="Huang H.W."/>
            <person name="Young C.C."/>
            <person name="Chen W.M."/>
        </authorList>
    </citation>
    <scope>NUCLEOTIDE SEQUENCE</scope>
    <source>
        <strain evidence="6">TNR-22</strain>
    </source>
</reference>
<dbReference type="SUPFAM" id="SSF46785">
    <property type="entry name" value="Winged helix' DNA-binding domain"/>
    <property type="match status" value="1"/>
</dbReference>
<evidence type="ECO:0000313" key="6">
    <source>
        <dbReference type="EMBL" id="MDO6963579.1"/>
    </source>
</evidence>
<dbReference type="PANTHER" id="PTHR44846">
    <property type="entry name" value="MANNOSYL-D-GLYCERATE TRANSPORT/METABOLISM SYSTEM REPRESSOR MNGR-RELATED"/>
    <property type="match status" value="1"/>
</dbReference>
<keyword evidence="3" id="KW-0804">Transcription</keyword>
<evidence type="ECO:0000256" key="1">
    <source>
        <dbReference type="ARBA" id="ARBA00023015"/>
    </source>
</evidence>
<dbReference type="InterPro" id="IPR011663">
    <property type="entry name" value="UTRA"/>
</dbReference>
<dbReference type="Gene3D" id="3.40.1410.10">
    <property type="entry name" value="Chorismate lyase-like"/>
    <property type="match status" value="1"/>
</dbReference>
<keyword evidence="2" id="KW-0238">DNA-binding</keyword>
<accession>A0ABT8YJW8</accession>
<dbReference type="SMART" id="SM00866">
    <property type="entry name" value="UTRA"/>
    <property type="match status" value="1"/>
</dbReference>
<reference evidence="6" key="2">
    <citation type="submission" date="2023-07" db="EMBL/GenBank/DDBJ databases">
        <authorList>
            <person name="Shen H."/>
        </authorList>
    </citation>
    <scope>NUCLEOTIDE SEQUENCE</scope>
    <source>
        <strain evidence="6">TNR-22</strain>
    </source>
</reference>
<sequence length="247" mass="27485">MDAEIGQADGDGGRSLHQRIVADIEGRILSGEWPPGHRIPFEMELTEHYRCSRMTVNKALSQLAKAGLIERRKKSGSFVLQPHVQSAVLEIRDIREEVTSLGLDYGYHLISRSLRKASENERSSLELAADARVIAIQCLHSAGGKPFCFEERLINVEAVPESRDETFEETAPGPWLIRQVPWSAAEHRILAVSADDRHARQLEVAKGSACLRVIRRTVFAGAYITRVELTYPGNAFELVASFAPTQV</sequence>
<feature type="domain" description="HTH gntR-type" evidence="5">
    <location>
        <begin position="14"/>
        <end position="82"/>
    </location>
</feature>
<keyword evidence="1" id="KW-0805">Transcription regulation</keyword>
<dbReference type="InterPro" id="IPR010248">
    <property type="entry name" value="His_ut_repres"/>
</dbReference>
<dbReference type="Proteomes" id="UP001174932">
    <property type="component" value="Unassembled WGS sequence"/>
</dbReference>
<dbReference type="InterPro" id="IPR036390">
    <property type="entry name" value="WH_DNA-bd_sf"/>
</dbReference>
<proteinExistence type="predicted"/>
<evidence type="ECO:0000256" key="2">
    <source>
        <dbReference type="ARBA" id="ARBA00023125"/>
    </source>
</evidence>
<dbReference type="EMBL" id="JAUOZU010000005">
    <property type="protein sequence ID" value="MDO6963579.1"/>
    <property type="molecule type" value="Genomic_DNA"/>
</dbReference>
<dbReference type="InterPro" id="IPR000524">
    <property type="entry name" value="Tscrpt_reg_HTH_GntR"/>
</dbReference>
<organism evidence="6 7">
    <name type="scientific">Rhizobium alvei</name>
    <dbReference type="NCBI Taxonomy" id="1132659"/>
    <lineage>
        <taxon>Bacteria</taxon>
        <taxon>Pseudomonadati</taxon>
        <taxon>Pseudomonadota</taxon>
        <taxon>Alphaproteobacteria</taxon>
        <taxon>Hyphomicrobiales</taxon>
        <taxon>Rhizobiaceae</taxon>
        <taxon>Rhizobium/Agrobacterium group</taxon>
        <taxon>Rhizobium</taxon>
    </lineage>
</organism>
<evidence type="ECO:0000313" key="7">
    <source>
        <dbReference type="Proteomes" id="UP001174932"/>
    </source>
</evidence>
<gene>
    <name evidence="6" type="primary">hutC</name>
    <name evidence="6" type="ORF">Q4481_06400</name>
</gene>
<dbReference type="Pfam" id="PF00392">
    <property type="entry name" value="GntR"/>
    <property type="match status" value="1"/>
</dbReference>
<dbReference type="Gene3D" id="1.10.10.10">
    <property type="entry name" value="Winged helix-like DNA-binding domain superfamily/Winged helix DNA-binding domain"/>
    <property type="match status" value="1"/>
</dbReference>
<dbReference type="InterPro" id="IPR036388">
    <property type="entry name" value="WH-like_DNA-bd_sf"/>
</dbReference>
<dbReference type="CDD" id="cd07377">
    <property type="entry name" value="WHTH_GntR"/>
    <property type="match status" value="1"/>
</dbReference>
<dbReference type="NCBIfam" id="TIGR02018">
    <property type="entry name" value="his_ut_repres"/>
    <property type="match status" value="1"/>
</dbReference>
<dbReference type="SUPFAM" id="SSF64288">
    <property type="entry name" value="Chorismate lyase-like"/>
    <property type="match status" value="1"/>
</dbReference>
<dbReference type="PRINTS" id="PR00035">
    <property type="entry name" value="HTHGNTR"/>
</dbReference>
<name>A0ABT8YJW8_9HYPH</name>
<comment type="caution">
    <text evidence="6">The sequence shown here is derived from an EMBL/GenBank/DDBJ whole genome shotgun (WGS) entry which is preliminary data.</text>
</comment>